<keyword evidence="2" id="KW-1185">Reference proteome</keyword>
<organism evidence="1 2">
    <name type="scientific">Actinokineospora terrae</name>
    <dbReference type="NCBI Taxonomy" id="155974"/>
    <lineage>
        <taxon>Bacteria</taxon>
        <taxon>Bacillati</taxon>
        <taxon>Actinomycetota</taxon>
        <taxon>Actinomycetes</taxon>
        <taxon>Pseudonocardiales</taxon>
        <taxon>Pseudonocardiaceae</taxon>
        <taxon>Actinokineospora</taxon>
    </lineage>
</organism>
<evidence type="ECO:0000313" key="1">
    <source>
        <dbReference type="EMBL" id="SES48763.1"/>
    </source>
</evidence>
<evidence type="ECO:0000313" key="2">
    <source>
        <dbReference type="Proteomes" id="UP000199051"/>
    </source>
</evidence>
<accession>A0A1H9XSV2</accession>
<dbReference type="AlphaFoldDB" id="A0A1H9XSV2"/>
<gene>
    <name evidence="1" type="ORF">SAMN04487818_1229</name>
</gene>
<proteinExistence type="predicted"/>
<dbReference type="EMBL" id="FOGI01000022">
    <property type="protein sequence ID" value="SES48763.1"/>
    <property type="molecule type" value="Genomic_DNA"/>
</dbReference>
<sequence length="137" mass="15432">MHRTDNNLKALAQKYDILDPAQREQYLAEFTNDIEKMRTSMTSLNMAYLVINDSAASIALPSNASDRSAAQSWRERYKNRAHMFSGLLESFDEFLQEEGRLSQAWSLIKTAGSSQTFGYVNDDVLNEGENIGIVSCP</sequence>
<name>A0A1H9XSV2_9PSEU</name>
<dbReference type="Proteomes" id="UP000199051">
    <property type="component" value="Unassembled WGS sequence"/>
</dbReference>
<reference evidence="2" key="1">
    <citation type="submission" date="2016-10" db="EMBL/GenBank/DDBJ databases">
        <authorList>
            <person name="Varghese N."/>
            <person name="Submissions S."/>
        </authorList>
    </citation>
    <scope>NUCLEOTIDE SEQUENCE [LARGE SCALE GENOMIC DNA]</scope>
    <source>
        <strain evidence="2">DSM 44260</strain>
    </source>
</reference>
<protein>
    <submittedName>
        <fullName evidence="1">Uncharacterized protein</fullName>
    </submittedName>
</protein>